<dbReference type="InterPro" id="IPR001173">
    <property type="entry name" value="Glyco_trans_2-like"/>
</dbReference>
<dbReference type="KEGG" id="tsin:OXH18_12470"/>
<accession>A0A9E8ZGN6</accession>
<evidence type="ECO:0000313" key="3">
    <source>
        <dbReference type="Proteomes" id="UP001163152"/>
    </source>
</evidence>
<sequence>MDSLPLVSILIDNYNYDRFLTQAIESALNQTYPHVEVIVVDDGSTDNSRDVILSYGDRIIPVLKENGGQASAFNAAFECSHGEILFFLDADDVFLPNKVEQMVGLFNQIRSYNPDVLIFHSLEIIGNTGKRLDVDPAVDPLRGSCEWKDLDATKERKAVLDGALLQISTAAEVLKHANKYRYIPYLASPTSGFALTRSLAAQIFPLPCQGIKTCADDFLVKAASLLGDIYSSNEVFAQYRVHGNNNWWYQHKKPVKREFLHSVDDFLNTKLQQQGKQPIFSYFNSTHARVYYRGNCKNLRSYSAELMKLATRAITWHVDLRTVKLFIKALCLVAYSQFKSLDNTFKQT</sequence>
<keyword evidence="3" id="KW-1185">Reference proteome</keyword>
<dbReference type="PANTHER" id="PTHR22916:SF3">
    <property type="entry name" value="UDP-GLCNAC:BETAGAL BETA-1,3-N-ACETYLGLUCOSAMINYLTRANSFERASE-LIKE PROTEIN 1"/>
    <property type="match status" value="1"/>
</dbReference>
<name>A0A9E8ZGN6_9CYAN</name>
<dbReference type="AlphaFoldDB" id="A0A9E8ZGN6"/>
<dbReference type="GO" id="GO:0016758">
    <property type="term" value="F:hexosyltransferase activity"/>
    <property type="evidence" value="ECO:0007669"/>
    <property type="project" value="UniProtKB-ARBA"/>
</dbReference>
<dbReference type="Pfam" id="PF00535">
    <property type="entry name" value="Glycos_transf_2"/>
    <property type="match status" value="1"/>
</dbReference>
<dbReference type="InterPro" id="IPR029044">
    <property type="entry name" value="Nucleotide-diphossugar_trans"/>
</dbReference>
<proteinExistence type="predicted"/>
<dbReference type="CDD" id="cd00761">
    <property type="entry name" value="Glyco_tranf_GTA_type"/>
    <property type="match status" value="1"/>
</dbReference>
<evidence type="ECO:0000259" key="1">
    <source>
        <dbReference type="Pfam" id="PF00535"/>
    </source>
</evidence>
<reference evidence="2" key="1">
    <citation type="submission" date="2022-12" db="EMBL/GenBank/DDBJ databases">
        <title>Polyphasic identification of a Novel Hot-Spring Cyanobacterium Ocullathermofonsia sinensis gen nov. sp. nov. and Genomic Insights on its Adaptations to the Thermal Habitat.</title>
        <authorList>
            <person name="Daroch M."/>
            <person name="Tang J."/>
            <person name="Jiang Y."/>
        </authorList>
    </citation>
    <scope>NUCLEOTIDE SEQUENCE</scope>
    <source>
        <strain evidence="2">PKUAC-SCTA174</strain>
    </source>
</reference>
<dbReference type="SUPFAM" id="SSF53448">
    <property type="entry name" value="Nucleotide-diphospho-sugar transferases"/>
    <property type="match status" value="1"/>
</dbReference>
<feature type="domain" description="Glycosyltransferase 2-like" evidence="1">
    <location>
        <begin position="8"/>
        <end position="110"/>
    </location>
</feature>
<protein>
    <submittedName>
        <fullName evidence="2">Glycosyltransferase family 2 protein</fullName>
    </submittedName>
</protein>
<dbReference type="PANTHER" id="PTHR22916">
    <property type="entry name" value="GLYCOSYLTRANSFERASE"/>
    <property type="match status" value="1"/>
</dbReference>
<dbReference type="Gene3D" id="3.90.550.10">
    <property type="entry name" value="Spore Coat Polysaccharide Biosynthesis Protein SpsA, Chain A"/>
    <property type="match status" value="1"/>
</dbReference>
<dbReference type="Proteomes" id="UP001163152">
    <property type="component" value="Chromosome"/>
</dbReference>
<gene>
    <name evidence="2" type="ORF">OXH18_12470</name>
</gene>
<organism evidence="2 3">
    <name type="scientific">Thermocoleostomius sinensis A174</name>
    <dbReference type="NCBI Taxonomy" id="2016057"/>
    <lineage>
        <taxon>Bacteria</taxon>
        <taxon>Bacillati</taxon>
        <taxon>Cyanobacteriota</taxon>
        <taxon>Cyanophyceae</taxon>
        <taxon>Oculatellales</taxon>
        <taxon>Oculatellaceae</taxon>
        <taxon>Thermocoleostomius</taxon>
    </lineage>
</organism>
<dbReference type="RefSeq" id="WP_268613104.1">
    <property type="nucleotide sequence ID" value="NZ_CP113797.1"/>
</dbReference>
<evidence type="ECO:0000313" key="2">
    <source>
        <dbReference type="EMBL" id="WAL62767.1"/>
    </source>
</evidence>
<dbReference type="EMBL" id="CP113797">
    <property type="protein sequence ID" value="WAL62767.1"/>
    <property type="molecule type" value="Genomic_DNA"/>
</dbReference>